<proteinExistence type="predicted"/>
<comment type="caution">
    <text evidence="7">The sequence shown here is derived from an EMBL/GenBank/DDBJ whole genome shotgun (WGS) entry which is preliminary data.</text>
</comment>
<evidence type="ECO:0000313" key="8">
    <source>
        <dbReference type="Proteomes" id="UP001143486"/>
    </source>
</evidence>
<comment type="subcellular location">
    <subcellularLocation>
        <location evidence="1">Cell membrane</location>
        <topology evidence="1">Multi-pass membrane protein</topology>
    </subcellularLocation>
</comment>
<evidence type="ECO:0000256" key="1">
    <source>
        <dbReference type="ARBA" id="ARBA00004651"/>
    </source>
</evidence>
<keyword evidence="5 6" id="KW-0472">Membrane</keyword>
<sequence length="207" mass="22310">MDMALYLSLVGFVVAMSATPGPNNLMLMSSSALFGVRRTVPHFLGVQIGFNLLLVAAVFGLGTLVARYPVALDVVKVGGSLWLAWMAFAFVRAGLARPAEPGDAKAPKRRSRPFRTWEAALFQWINPKALLMSISTAGAYIALADTAGERAMLFMATFLLFGAPCGLMWLLAGGVINRFLTDRRHARILNFAIALLLLATIAIILKG</sequence>
<accession>A0A9W6MPL6</accession>
<dbReference type="EMBL" id="BSFE01000010">
    <property type="protein sequence ID" value="GLK53338.1"/>
    <property type="molecule type" value="Genomic_DNA"/>
</dbReference>
<organism evidence="7 8">
    <name type="scientific">Maricaulis virginensis</name>
    <dbReference type="NCBI Taxonomy" id="144022"/>
    <lineage>
        <taxon>Bacteria</taxon>
        <taxon>Pseudomonadati</taxon>
        <taxon>Pseudomonadota</taxon>
        <taxon>Alphaproteobacteria</taxon>
        <taxon>Maricaulales</taxon>
        <taxon>Maricaulaceae</taxon>
        <taxon>Maricaulis</taxon>
    </lineage>
</organism>
<evidence type="ECO:0000256" key="3">
    <source>
        <dbReference type="ARBA" id="ARBA00022692"/>
    </source>
</evidence>
<dbReference type="AlphaFoldDB" id="A0A9W6MPL6"/>
<feature type="transmembrane region" description="Helical" evidence="6">
    <location>
        <begin position="188"/>
        <end position="205"/>
    </location>
</feature>
<feature type="transmembrane region" description="Helical" evidence="6">
    <location>
        <begin position="44"/>
        <end position="65"/>
    </location>
</feature>
<dbReference type="GO" id="GO:0033228">
    <property type="term" value="P:cysteine export across plasma membrane"/>
    <property type="evidence" value="ECO:0007669"/>
    <property type="project" value="TreeGrafter"/>
</dbReference>
<name>A0A9W6MPL6_9PROT</name>
<dbReference type="PANTHER" id="PTHR30086">
    <property type="entry name" value="ARGININE EXPORTER PROTEIN ARGO"/>
    <property type="match status" value="1"/>
</dbReference>
<evidence type="ECO:0000256" key="4">
    <source>
        <dbReference type="ARBA" id="ARBA00022989"/>
    </source>
</evidence>
<dbReference type="PANTHER" id="PTHR30086:SF20">
    <property type="entry name" value="ARGININE EXPORTER PROTEIN ARGO-RELATED"/>
    <property type="match status" value="1"/>
</dbReference>
<dbReference type="InterPro" id="IPR001123">
    <property type="entry name" value="LeuE-type"/>
</dbReference>
<dbReference type="Proteomes" id="UP001143486">
    <property type="component" value="Unassembled WGS sequence"/>
</dbReference>
<keyword evidence="2" id="KW-1003">Cell membrane</keyword>
<feature type="transmembrane region" description="Helical" evidence="6">
    <location>
        <begin position="153"/>
        <end position="176"/>
    </location>
</feature>
<feature type="transmembrane region" description="Helical" evidence="6">
    <location>
        <begin position="77"/>
        <end position="95"/>
    </location>
</feature>
<dbReference type="GO" id="GO:0005886">
    <property type="term" value="C:plasma membrane"/>
    <property type="evidence" value="ECO:0007669"/>
    <property type="project" value="UniProtKB-SubCell"/>
</dbReference>
<keyword evidence="8" id="KW-1185">Reference proteome</keyword>
<dbReference type="Pfam" id="PF01810">
    <property type="entry name" value="LysE"/>
    <property type="match status" value="1"/>
</dbReference>
<reference evidence="7" key="2">
    <citation type="submission" date="2023-01" db="EMBL/GenBank/DDBJ databases">
        <authorList>
            <person name="Sun Q."/>
            <person name="Evtushenko L."/>
        </authorList>
    </citation>
    <scope>NUCLEOTIDE SEQUENCE</scope>
    <source>
        <strain evidence="7">VKM B-1513</strain>
    </source>
</reference>
<protein>
    <submittedName>
        <fullName evidence="7">Membrane protein</fullName>
    </submittedName>
</protein>
<evidence type="ECO:0000256" key="6">
    <source>
        <dbReference type="SAM" id="Phobius"/>
    </source>
</evidence>
<evidence type="ECO:0000256" key="5">
    <source>
        <dbReference type="ARBA" id="ARBA00023136"/>
    </source>
</evidence>
<keyword evidence="4 6" id="KW-1133">Transmembrane helix</keyword>
<evidence type="ECO:0000313" key="7">
    <source>
        <dbReference type="EMBL" id="GLK53338.1"/>
    </source>
</evidence>
<dbReference type="RefSeq" id="WP_271187691.1">
    <property type="nucleotide sequence ID" value="NZ_BSFE01000010.1"/>
</dbReference>
<evidence type="ECO:0000256" key="2">
    <source>
        <dbReference type="ARBA" id="ARBA00022475"/>
    </source>
</evidence>
<reference evidence="7" key="1">
    <citation type="journal article" date="2014" name="Int. J. Syst. Evol. Microbiol.">
        <title>Complete genome sequence of Corynebacterium casei LMG S-19264T (=DSM 44701T), isolated from a smear-ripened cheese.</title>
        <authorList>
            <consortium name="US DOE Joint Genome Institute (JGI-PGF)"/>
            <person name="Walter F."/>
            <person name="Albersmeier A."/>
            <person name="Kalinowski J."/>
            <person name="Ruckert C."/>
        </authorList>
    </citation>
    <scope>NUCLEOTIDE SEQUENCE</scope>
    <source>
        <strain evidence="7">VKM B-1513</strain>
    </source>
</reference>
<keyword evidence="3 6" id="KW-0812">Transmembrane</keyword>
<gene>
    <name evidence="7" type="ORF">GCM10017621_28460</name>
</gene>
<dbReference type="GO" id="GO:0015171">
    <property type="term" value="F:amino acid transmembrane transporter activity"/>
    <property type="evidence" value="ECO:0007669"/>
    <property type="project" value="TreeGrafter"/>
</dbReference>